<organism evidence="10 11">
    <name type="scientific">Pontibacter actiniarum</name>
    <dbReference type="NCBI Taxonomy" id="323450"/>
    <lineage>
        <taxon>Bacteria</taxon>
        <taxon>Pseudomonadati</taxon>
        <taxon>Bacteroidota</taxon>
        <taxon>Cytophagia</taxon>
        <taxon>Cytophagales</taxon>
        <taxon>Hymenobacteraceae</taxon>
        <taxon>Pontibacter</taxon>
    </lineage>
</organism>
<reference evidence="11" key="1">
    <citation type="submission" date="2017-05" db="EMBL/GenBank/DDBJ databases">
        <authorList>
            <person name="Ray J."/>
            <person name="Price M."/>
            <person name="Deutschbauer A."/>
        </authorList>
    </citation>
    <scope>NUCLEOTIDE SEQUENCE [LARGE SCALE GENOMIC DNA]</scope>
    <source>
        <strain evidence="11">DSM 19842</strain>
    </source>
</reference>
<dbReference type="AlphaFoldDB" id="A0A1X9YPQ3"/>
<evidence type="ECO:0000256" key="1">
    <source>
        <dbReference type="ARBA" id="ARBA00001633"/>
    </source>
</evidence>
<comment type="pathway">
    <text evidence="2">Amino-acid biosynthesis; L-tryptophan biosynthesis; L-tryptophan from chorismate: step 4/5.</text>
</comment>
<evidence type="ECO:0000256" key="4">
    <source>
        <dbReference type="ARBA" id="ARBA00022605"/>
    </source>
</evidence>
<dbReference type="CDD" id="cd00331">
    <property type="entry name" value="IGPS"/>
    <property type="match status" value="1"/>
</dbReference>
<evidence type="ECO:0000256" key="8">
    <source>
        <dbReference type="ARBA" id="ARBA00023239"/>
    </source>
</evidence>
<evidence type="ECO:0000256" key="3">
    <source>
        <dbReference type="ARBA" id="ARBA00012362"/>
    </source>
</evidence>
<dbReference type="UniPathway" id="UPA00035">
    <property type="reaction ID" value="UER00043"/>
</dbReference>
<dbReference type="OrthoDB" id="9804217at2"/>
<dbReference type="NCBIfam" id="NF001377">
    <property type="entry name" value="PRK00278.2-4"/>
    <property type="match status" value="1"/>
</dbReference>
<feature type="domain" description="Indole-3-glycerol phosphate synthase" evidence="9">
    <location>
        <begin position="4"/>
        <end position="253"/>
    </location>
</feature>
<evidence type="ECO:0000256" key="7">
    <source>
        <dbReference type="ARBA" id="ARBA00023141"/>
    </source>
</evidence>
<dbReference type="PROSITE" id="PS00614">
    <property type="entry name" value="IGPS"/>
    <property type="match status" value="1"/>
</dbReference>
<dbReference type="InterPro" id="IPR013798">
    <property type="entry name" value="Indole-3-glycerol_P_synth_dom"/>
</dbReference>
<dbReference type="InterPro" id="IPR011060">
    <property type="entry name" value="RibuloseP-bd_barrel"/>
</dbReference>
<dbReference type="Gene3D" id="3.20.20.70">
    <property type="entry name" value="Aldolase class I"/>
    <property type="match status" value="1"/>
</dbReference>
<dbReference type="PANTHER" id="PTHR22854:SF2">
    <property type="entry name" value="INDOLE-3-GLYCEROL-PHOSPHATE SYNTHASE"/>
    <property type="match status" value="1"/>
</dbReference>
<gene>
    <name evidence="10" type="ORF">CA264_05070</name>
</gene>
<keyword evidence="5" id="KW-0210">Decarboxylase</keyword>
<keyword evidence="6" id="KW-0822">Tryptophan biosynthesis</keyword>
<proteinExistence type="predicted"/>
<dbReference type="Pfam" id="PF00218">
    <property type="entry name" value="IGPS"/>
    <property type="match status" value="1"/>
</dbReference>
<dbReference type="Proteomes" id="UP000266292">
    <property type="component" value="Chromosome"/>
</dbReference>
<comment type="catalytic activity">
    <reaction evidence="1">
        <text>1-(2-carboxyphenylamino)-1-deoxy-D-ribulose 5-phosphate + H(+) = (1S,2R)-1-C-(indol-3-yl)glycerol 3-phosphate + CO2 + H2O</text>
        <dbReference type="Rhea" id="RHEA:23476"/>
        <dbReference type="ChEBI" id="CHEBI:15377"/>
        <dbReference type="ChEBI" id="CHEBI:15378"/>
        <dbReference type="ChEBI" id="CHEBI:16526"/>
        <dbReference type="ChEBI" id="CHEBI:58613"/>
        <dbReference type="ChEBI" id="CHEBI:58866"/>
        <dbReference type="EC" id="4.1.1.48"/>
    </reaction>
</comment>
<evidence type="ECO:0000256" key="5">
    <source>
        <dbReference type="ARBA" id="ARBA00022793"/>
    </source>
</evidence>
<dbReference type="STRING" id="709015.GCA_000472485_01012"/>
<dbReference type="InterPro" id="IPR045186">
    <property type="entry name" value="Indole-3-glycerol_P_synth"/>
</dbReference>
<dbReference type="GO" id="GO:0004425">
    <property type="term" value="F:indole-3-glycerol-phosphate synthase activity"/>
    <property type="evidence" value="ECO:0007669"/>
    <property type="project" value="UniProtKB-EC"/>
</dbReference>
<name>A0A1X9YPQ3_9BACT</name>
<dbReference type="KEGG" id="pact:CA264_05070"/>
<evidence type="ECO:0000259" key="9">
    <source>
        <dbReference type="Pfam" id="PF00218"/>
    </source>
</evidence>
<evidence type="ECO:0000313" key="11">
    <source>
        <dbReference type="Proteomes" id="UP000266292"/>
    </source>
</evidence>
<dbReference type="EC" id="4.1.1.48" evidence="3"/>
<protein>
    <recommendedName>
        <fullName evidence="3">indole-3-glycerol-phosphate synthase</fullName>
        <ecNumber evidence="3">4.1.1.48</ecNumber>
    </recommendedName>
</protein>
<sequence length="272" mass="30354">MNILDEIIANKYKEVAERKELYPVKLLEKSLYFETPCISLERYLLRPDKTGIIAEIKRKSPSKGDINPYVSVERTSIGYMQAGASALSVLTDGPYFGGKNEDLLTARKYNYCPILRKDFTVDEYQIVEAKSIGADAILLIAAALEPAHLKQLAAFARSFGLEVLLEVRDKEELANTLSEDVNVVGVNNRNLKDFVTDVNASYEIARHIPAGVTKISESGISNPKTMVELKEAGFNGFLIGETFMHNSRPEQAAANFIREYKQLLERKTASLV</sequence>
<dbReference type="InterPro" id="IPR013785">
    <property type="entry name" value="Aldolase_TIM"/>
</dbReference>
<dbReference type="RefSeq" id="WP_025605159.1">
    <property type="nucleotide sequence ID" value="NZ_CP021235.1"/>
</dbReference>
<dbReference type="FunFam" id="3.20.20.70:FF:000024">
    <property type="entry name" value="Indole-3-glycerol phosphate synthase"/>
    <property type="match status" value="1"/>
</dbReference>
<evidence type="ECO:0000256" key="2">
    <source>
        <dbReference type="ARBA" id="ARBA00004696"/>
    </source>
</evidence>
<dbReference type="GO" id="GO:0004640">
    <property type="term" value="F:phosphoribosylanthranilate isomerase activity"/>
    <property type="evidence" value="ECO:0007669"/>
    <property type="project" value="TreeGrafter"/>
</dbReference>
<evidence type="ECO:0000313" key="10">
    <source>
        <dbReference type="EMBL" id="ARS34860.1"/>
    </source>
</evidence>
<keyword evidence="11" id="KW-1185">Reference proteome</keyword>
<dbReference type="GO" id="GO:0000162">
    <property type="term" value="P:L-tryptophan biosynthetic process"/>
    <property type="evidence" value="ECO:0007669"/>
    <property type="project" value="UniProtKB-UniPathway"/>
</dbReference>
<dbReference type="SUPFAM" id="SSF51366">
    <property type="entry name" value="Ribulose-phoshate binding barrel"/>
    <property type="match status" value="1"/>
</dbReference>
<dbReference type="InterPro" id="IPR001468">
    <property type="entry name" value="Indole-3-GlycerolPSynthase_CS"/>
</dbReference>
<keyword evidence="7" id="KW-0057">Aromatic amino acid biosynthesis</keyword>
<keyword evidence="4" id="KW-0028">Amino-acid biosynthesis</keyword>
<accession>A0A1X9YPQ3</accession>
<dbReference type="PANTHER" id="PTHR22854">
    <property type="entry name" value="TRYPTOPHAN BIOSYNTHESIS PROTEIN"/>
    <property type="match status" value="1"/>
</dbReference>
<keyword evidence="8" id="KW-0456">Lyase</keyword>
<evidence type="ECO:0000256" key="6">
    <source>
        <dbReference type="ARBA" id="ARBA00022822"/>
    </source>
</evidence>
<dbReference type="EMBL" id="CP021235">
    <property type="protein sequence ID" value="ARS34860.1"/>
    <property type="molecule type" value="Genomic_DNA"/>
</dbReference>